<sequence>MKEGDSAFEKDFFNSALKHYEYAEDLIPNPHTDWEIALHVYVALGDCYFNLENYESANYCYNRALLCPDGIGCGYVWLGLGESLYELNRLEEAKDALMRAYILEGEDIFEDEKYFDIIKEVI</sequence>
<comment type="caution">
    <text evidence="1">The sequence shown here is derived from an EMBL/GenBank/DDBJ whole genome shotgun (WGS) entry which is preliminary data.</text>
</comment>
<dbReference type="AlphaFoldDB" id="A0AAP0YL25"/>
<dbReference type="InterPro" id="IPR011990">
    <property type="entry name" value="TPR-like_helical_dom_sf"/>
</dbReference>
<evidence type="ECO:0008006" key="3">
    <source>
        <dbReference type="Google" id="ProtNLM"/>
    </source>
</evidence>
<evidence type="ECO:0000313" key="2">
    <source>
        <dbReference type="Proteomes" id="UP000032541"/>
    </source>
</evidence>
<dbReference type="Gene3D" id="1.25.40.10">
    <property type="entry name" value="Tetratricopeptide repeat domain"/>
    <property type="match status" value="1"/>
</dbReference>
<organism evidence="1 2">
    <name type="scientific">Prevotella intermedia ZT</name>
    <dbReference type="NCBI Taxonomy" id="1347790"/>
    <lineage>
        <taxon>Bacteria</taxon>
        <taxon>Pseudomonadati</taxon>
        <taxon>Bacteroidota</taxon>
        <taxon>Bacteroidia</taxon>
        <taxon>Bacteroidales</taxon>
        <taxon>Prevotellaceae</taxon>
        <taxon>Prevotella</taxon>
    </lineage>
</organism>
<evidence type="ECO:0000313" key="1">
    <source>
        <dbReference type="EMBL" id="KJJ86159.1"/>
    </source>
</evidence>
<dbReference type="Pfam" id="PF13181">
    <property type="entry name" value="TPR_8"/>
    <property type="match status" value="2"/>
</dbReference>
<name>A0AAP0YL25_PREIN</name>
<dbReference type="InterPro" id="IPR019734">
    <property type="entry name" value="TPR_rpt"/>
</dbReference>
<dbReference type="Proteomes" id="UP000032541">
    <property type="component" value="Unassembled WGS sequence"/>
</dbReference>
<protein>
    <recommendedName>
        <fullName evidence="3">Tetratricopeptide repeat protein</fullName>
    </recommendedName>
</protein>
<reference evidence="1 2" key="1">
    <citation type="journal article" date="2015" name="BMC Genomics">
        <title>Comparative genome analysis of Prevotella intermedia strain isolated from infected root canal reveals features related to pathogenicity and adaptation.</title>
        <authorList>
            <person name="Ruan Y."/>
            <person name="Shen L."/>
            <person name="Zou Y."/>
            <person name="Qi Z."/>
            <person name="Yin J."/>
            <person name="Jiang J."/>
            <person name="Guo L."/>
            <person name="He L."/>
            <person name="Chen Z."/>
            <person name="Tang Z."/>
            <person name="Qin S."/>
        </authorList>
    </citation>
    <scope>NUCLEOTIDE SEQUENCE [LARGE SCALE GENOMIC DNA]</scope>
    <source>
        <strain evidence="1 2">ZT</strain>
    </source>
</reference>
<dbReference type="EMBL" id="ATMK01000047">
    <property type="protein sequence ID" value="KJJ86159.1"/>
    <property type="molecule type" value="Genomic_DNA"/>
</dbReference>
<proteinExistence type="predicted"/>
<gene>
    <name evidence="1" type="ORF">M573_147001</name>
</gene>
<dbReference type="SUPFAM" id="SSF48452">
    <property type="entry name" value="TPR-like"/>
    <property type="match status" value="1"/>
</dbReference>
<accession>A0AAP0YL25</accession>
<dbReference type="SMART" id="SM00028">
    <property type="entry name" value="TPR"/>
    <property type="match status" value="2"/>
</dbReference>